<evidence type="ECO:0000256" key="1">
    <source>
        <dbReference type="ARBA" id="ARBA00022679"/>
    </source>
</evidence>
<evidence type="ECO:0000259" key="2">
    <source>
        <dbReference type="Pfam" id="PF02302"/>
    </source>
</evidence>
<dbReference type="Proteomes" id="UP000539953">
    <property type="component" value="Unassembled WGS sequence"/>
</dbReference>
<dbReference type="AlphaFoldDB" id="A0A7W8CXG2"/>
<feature type="domain" description="Phosphotransferase system EIIB component type 2/3" evidence="2">
    <location>
        <begin position="7"/>
        <end position="91"/>
    </location>
</feature>
<gene>
    <name evidence="3" type="ORF">HNQ47_001141</name>
</gene>
<proteinExistence type="predicted"/>
<dbReference type="GO" id="GO:0009401">
    <property type="term" value="P:phosphoenolpyruvate-dependent sugar phosphotransferase system"/>
    <property type="evidence" value="ECO:0007669"/>
    <property type="project" value="InterPro"/>
</dbReference>
<comment type="caution">
    <text evidence="3">The sequence shown here is derived from an EMBL/GenBank/DDBJ whole genome shotgun (WGS) entry which is preliminary data.</text>
</comment>
<keyword evidence="1" id="KW-0808">Transferase</keyword>
<organism evidence="3 4">
    <name type="scientific">Catenisphaera adipataccumulans</name>
    <dbReference type="NCBI Taxonomy" id="700500"/>
    <lineage>
        <taxon>Bacteria</taxon>
        <taxon>Bacillati</taxon>
        <taxon>Bacillota</taxon>
        <taxon>Erysipelotrichia</taxon>
        <taxon>Erysipelotrichales</taxon>
        <taxon>Erysipelotrichaceae</taxon>
        <taxon>Catenisphaera</taxon>
    </lineage>
</organism>
<dbReference type="GO" id="GO:0008982">
    <property type="term" value="F:protein-N(PI)-phosphohistidine-sugar phosphotransferase activity"/>
    <property type="evidence" value="ECO:0007669"/>
    <property type="project" value="InterPro"/>
</dbReference>
<reference evidence="3 4" key="1">
    <citation type="submission" date="2020-08" db="EMBL/GenBank/DDBJ databases">
        <title>Genomic Encyclopedia of Type Strains, Phase IV (KMG-IV): sequencing the most valuable type-strain genomes for metagenomic binning, comparative biology and taxonomic classification.</title>
        <authorList>
            <person name="Goeker M."/>
        </authorList>
    </citation>
    <scope>NUCLEOTIDE SEQUENCE [LARGE SCALE GENOMIC DNA]</scope>
    <source>
        <strain evidence="3 4">DSM 25799</strain>
    </source>
</reference>
<dbReference type="InterPro" id="IPR003501">
    <property type="entry name" value="PTS_EIIB_2/3"/>
</dbReference>
<dbReference type="InterPro" id="IPR036095">
    <property type="entry name" value="PTS_EIIB-like_sf"/>
</dbReference>
<dbReference type="Gene3D" id="3.40.50.2300">
    <property type="match status" value="1"/>
</dbReference>
<name>A0A7W8CXG2_9FIRM</name>
<dbReference type="CDD" id="cd05563">
    <property type="entry name" value="PTS_IIB_ascorbate"/>
    <property type="match status" value="1"/>
</dbReference>
<evidence type="ECO:0000313" key="3">
    <source>
        <dbReference type="EMBL" id="MBB5183121.1"/>
    </source>
</evidence>
<protein>
    <submittedName>
        <fullName evidence="3">PTS system ascorbate-specific IIB component</fullName>
    </submittedName>
</protein>
<dbReference type="RefSeq" id="WP_183328406.1">
    <property type="nucleotide sequence ID" value="NZ_JACHHK010000003.1"/>
</dbReference>
<sequence length="105" mass="11745">MKEIHTIVCCCSSGLGSSMMVQMNVERVLQTLQRTDIQVVHLSLSDVGIWSAQRNSVLFVVGTDIAPALSQVPKMVVMKELINYDELEDKLSRALSCEKDSFRIE</sequence>
<accession>A0A7W8CXG2</accession>
<evidence type="ECO:0000313" key="4">
    <source>
        <dbReference type="Proteomes" id="UP000539953"/>
    </source>
</evidence>
<dbReference type="SUPFAM" id="SSF52794">
    <property type="entry name" value="PTS system IIB component-like"/>
    <property type="match status" value="1"/>
</dbReference>
<dbReference type="Pfam" id="PF02302">
    <property type="entry name" value="PTS_IIB"/>
    <property type="match status" value="1"/>
</dbReference>
<keyword evidence="4" id="KW-1185">Reference proteome</keyword>
<dbReference type="EMBL" id="JACHHK010000003">
    <property type="protein sequence ID" value="MBB5183121.1"/>
    <property type="molecule type" value="Genomic_DNA"/>
</dbReference>